<dbReference type="InterPro" id="IPR018490">
    <property type="entry name" value="cNMP-bd_dom_sf"/>
</dbReference>
<comment type="caution">
    <text evidence="4">The sequence shown here is derived from an EMBL/GenBank/DDBJ whole genome shotgun (WGS) entry which is preliminary data.</text>
</comment>
<evidence type="ECO:0000256" key="2">
    <source>
        <dbReference type="SAM" id="Phobius"/>
    </source>
</evidence>
<gene>
    <name evidence="4" type="ORF">PPERSA_04335</name>
</gene>
<feature type="domain" description="Cyclic nucleotide-binding" evidence="3">
    <location>
        <begin position="207"/>
        <end position="310"/>
    </location>
</feature>
<evidence type="ECO:0000259" key="3">
    <source>
        <dbReference type="PROSITE" id="PS50042"/>
    </source>
</evidence>
<dbReference type="InterPro" id="IPR000595">
    <property type="entry name" value="cNMP-bd_dom"/>
</dbReference>
<evidence type="ECO:0000313" key="4">
    <source>
        <dbReference type="EMBL" id="KRX04520.1"/>
    </source>
</evidence>
<dbReference type="Proteomes" id="UP000054937">
    <property type="component" value="Unassembled WGS sequence"/>
</dbReference>
<keyword evidence="2" id="KW-0812">Transmembrane</keyword>
<dbReference type="EMBL" id="LDAU01000114">
    <property type="protein sequence ID" value="KRX04520.1"/>
    <property type="molecule type" value="Genomic_DNA"/>
</dbReference>
<dbReference type="OrthoDB" id="2021138at2759"/>
<keyword evidence="2" id="KW-0472">Membrane</keyword>
<dbReference type="OMA" id="SINAKEM"/>
<dbReference type="InterPro" id="IPR014710">
    <property type="entry name" value="RmlC-like_jellyroll"/>
</dbReference>
<reference evidence="4 5" key="1">
    <citation type="journal article" date="2015" name="Sci. Rep.">
        <title>Genome of the facultative scuticociliatosis pathogen Pseudocohnilembus persalinus provides insight into its virulence through horizontal gene transfer.</title>
        <authorList>
            <person name="Xiong J."/>
            <person name="Wang G."/>
            <person name="Cheng J."/>
            <person name="Tian M."/>
            <person name="Pan X."/>
            <person name="Warren A."/>
            <person name="Jiang C."/>
            <person name="Yuan D."/>
            <person name="Miao W."/>
        </authorList>
    </citation>
    <scope>NUCLEOTIDE SEQUENCE [LARGE SCALE GENOMIC DNA]</scope>
    <source>
        <strain evidence="4">36N120E</strain>
    </source>
</reference>
<keyword evidence="5" id="KW-1185">Reference proteome</keyword>
<evidence type="ECO:0000256" key="1">
    <source>
        <dbReference type="SAM" id="MobiDB-lite"/>
    </source>
</evidence>
<name>A0A0V0QR81_PSEPJ</name>
<accession>A0A0V0QR81</accession>
<feature type="region of interest" description="Disordered" evidence="1">
    <location>
        <begin position="971"/>
        <end position="1030"/>
    </location>
</feature>
<feature type="transmembrane region" description="Helical" evidence="2">
    <location>
        <begin position="150"/>
        <end position="171"/>
    </location>
</feature>
<sequence>MKNHNQDEYNSFHFNRKNLFNIDDHASLQNLNNRCDIELSQIDQPLDLTIQDLKNTDSFQNASKISLRIKNESLSQQDKLFPKVALKIEDNQSNNINNNFQEIRQTANSQKFRNSSIALFQIKILDSNQTWINTQDLINAQWIDVYIHGVYWAVSTMVTILYALNIIGIIIKDINKEQNQVKEERKQLNQFFHRRQITSDLRERIYDQDSKQNIQQIIIEEQFSANEKIKSPENDDISLYVVAKGQAQIYIPSYDNNDNDKDISICNLNENDVFGIFSFFSGQYNNKEHIKSVGSSVILRISRSKLINILKQNRKDYEIFREITDLFYQGGIIQFYLCKHIKKIIIIQSTHLFSKFLLDEKGFIKQKCRLCGQFGHQLKYCDKCHLIINRKQLIYDYQNFNTQLRNIGYKRQNIRTQNAKQNQKMIEITVFNLEEIIDQNQNEEFQKCYIELQELYDVQNYIIAQNVQNISTYQSKMQNQQQKFQNQFDSYIQDKNYSKELSYQQLFLNGGFKRQTLNNIDTQQVDKNFLQNQGNKEQKISCNNNGKTLYFNYANNLDKQSTIGGKFYQQDSIIQNIPAQNSKQPRHINSVLNNFGNMNNSKQNGSILVLKNVQNNLNQSYNYNNSISQQYNEKNQNLNIPSSKQNLENMNNSSVQFQLEQDIYGHQEINLIFEKQIDDNLNNNLNKYNKSQTLGGKNLQINEENFKDKFKDQCDDMQEVTSKYYNSPDQSLNHFYSNFQNQKQGVSNYQKNSIYQQQRQKSNYMQNYNFNSNYSKKSLVKLNTNQTNLASPNQNVKNNIQLSNIQLQLSNKNALAVYEQQFKKNDWDLLNFDKPQNYQFYLVHNNMNQIISYNQEYQETIENSSYQTPSDKLTQAMNLKKSILQNKTLYQQSMYKKKNTNNNFRSKYKNQLSQHPTMSQYMKDNNLRSPQNNQQYISNNERSQNLQIQSFTQANDQYNYEQKIKQLNFQTGIGQEKNSQKYEDTQESKKNPKKVKINSHKSINSRNEKFNNKEQGVLNKDGKYNYNNKI</sequence>
<dbReference type="PROSITE" id="PS50042">
    <property type="entry name" value="CNMP_BINDING_3"/>
    <property type="match status" value="1"/>
</dbReference>
<dbReference type="AlphaFoldDB" id="A0A0V0QR81"/>
<proteinExistence type="predicted"/>
<organism evidence="4 5">
    <name type="scientific">Pseudocohnilembus persalinus</name>
    <name type="common">Ciliate</name>
    <dbReference type="NCBI Taxonomy" id="266149"/>
    <lineage>
        <taxon>Eukaryota</taxon>
        <taxon>Sar</taxon>
        <taxon>Alveolata</taxon>
        <taxon>Ciliophora</taxon>
        <taxon>Intramacronucleata</taxon>
        <taxon>Oligohymenophorea</taxon>
        <taxon>Scuticociliatia</taxon>
        <taxon>Philasterida</taxon>
        <taxon>Pseudocohnilembidae</taxon>
        <taxon>Pseudocohnilembus</taxon>
    </lineage>
</organism>
<dbReference type="SUPFAM" id="SSF51206">
    <property type="entry name" value="cAMP-binding domain-like"/>
    <property type="match status" value="1"/>
</dbReference>
<feature type="compositionally biased region" description="Basic and acidic residues" evidence="1">
    <location>
        <begin position="978"/>
        <end position="990"/>
    </location>
</feature>
<evidence type="ECO:0000313" key="5">
    <source>
        <dbReference type="Proteomes" id="UP000054937"/>
    </source>
</evidence>
<dbReference type="Gene3D" id="2.60.120.10">
    <property type="entry name" value="Jelly Rolls"/>
    <property type="match status" value="1"/>
</dbReference>
<protein>
    <submittedName>
        <fullName evidence="4">Cyclic nucleotide-binding protein</fullName>
    </submittedName>
</protein>
<keyword evidence="2" id="KW-1133">Transmembrane helix</keyword>
<dbReference type="InParanoid" id="A0A0V0QR81"/>